<evidence type="ECO:0000256" key="5">
    <source>
        <dbReference type="PROSITE-ProRule" id="PRU00335"/>
    </source>
</evidence>
<dbReference type="Proteomes" id="UP001501442">
    <property type="component" value="Unassembled WGS sequence"/>
</dbReference>
<organism evidence="7 8">
    <name type="scientific">Actinoallomurus vinaceus</name>
    <dbReference type="NCBI Taxonomy" id="1080074"/>
    <lineage>
        <taxon>Bacteria</taxon>
        <taxon>Bacillati</taxon>
        <taxon>Actinomycetota</taxon>
        <taxon>Actinomycetes</taxon>
        <taxon>Streptosporangiales</taxon>
        <taxon>Thermomonosporaceae</taxon>
        <taxon>Actinoallomurus</taxon>
    </lineage>
</organism>
<comment type="caution">
    <text evidence="7">The sequence shown here is derived from an EMBL/GenBank/DDBJ whole genome shotgun (WGS) entry which is preliminary data.</text>
</comment>
<evidence type="ECO:0000256" key="4">
    <source>
        <dbReference type="ARBA" id="ARBA00023163"/>
    </source>
</evidence>
<dbReference type="EMBL" id="BAABHK010000004">
    <property type="protein sequence ID" value="GAA4626197.1"/>
    <property type="molecule type" value="Genomic_DNA"/>
</dbReference>
<dbReference type="Pfam" id="PF13977">
    <property type="entry name" value="TetR_C_6"/>
    <property type="match status" value="1"/>
</dbReference>
<keyword evidence="2" id="KW-0805">Transcription regulation</keyword>
<feature type="DNA-binding region" description="H-T-H motif" evidence="5">
    <location>
        <begin position="31"/>
        <end position="50"/>
    </location>
</feature>
<feature type="domain" description="HTH tetR-type" evidence="6">
    <location>
        <begin position="8"/>
        <end position="68"/>
    </location>
</feature>
<sequence length="211" mass="23509">MPKKVDPEARRQEVAEAVFRVARRDGLEHASLRNVAAEAGLAIGSVRHYFAGQADIMIFAMRHFVDRAGARLMEHVRTRPAPDAPPDRHVAAFEAALAELLPLDAERREETEVWLAFTVSARTHDELRPYAERLYDETRGLIRKVLASAERAGVLQDGLDPDVETERLYALVDGLALHGVLQPGRLDADAMRATLRRHLGEIMPRGGRPVT</sequence>
<keyword evidence="3 5" id="KW-0238">DNA-binding</keyword>
<evidence type="ECO:0000256" key="1">
    <source>
        <dbReference type="ARBA" id="ARBA00022491"/>
    </source>
</evidence>
<evidence type="ECO:0000259" key="6">
    <source>
        <dbReference type="PROSITE" id="PS50977"/>
    </source>
</evidence>
<reference evidence="8" key="1">
    <citation type="journal article" date="2019" name="Int. J. Syst. Evol. Microbiol.">
        <title>The Global Catalogue of Microorganisms (GCM) 10K type strain sequencing project: providing services to taxonomists for standard genome sequencing and annotation.</title>
        <authorList>
            <consortium name="The Broad Institute Genomics Platform"/>
            <consortium name="The Broad Institute Genome Sequencing Center for Infectious Disease"/>
            <person name="Wu L."/>
            <person name="Ma J."/>
        </authorList>
    </citation>
    <scope>NUCLEOTIDE SEQUENCE [LARGE SCALE GENOMIC DNA]</scope>
    <source>
        <strain evidence="8">JCM 17939</strain>
    </source>
</reference>
<dbReference type="InterPro" id="IPR009057">
    <property type="entry name" value="Homeodomain-like_sf"/>
</dbReference>
<proteinExistence type="predicted"/>
<keyword evidence="1" id="KW-0678">Repressor</keyword>
<dbReference type="InterPro" id="IPR023772">
    <property type="entry name" value="DNA-bd_HTH_TetR-type_CS"/>
</dbReference>
<evidence type="ECO:0000256" key="3">
    <source>
        <dbReference type="ARBA" id="ARBA00023125"/>
    </source>
</evidence>
<dbReference type="RefSeq" id="WP_345431728.1">
    <property type="nucleotide sequence ID" value="NZ_BAABHK010000004.1"/>
</dbReference>
<dbReference type="InterPro" id="IPR036271">
    <property type="entry name" value="Tet_transcr_reg_TetR-rel_C_sf"/>
</dbReference>
<name>A0ABP8U866_9ACTN</name>
<dbReference type="SUPFAM" id="SSF46689">
    <property type="entry name" value="Homeodomain-like"/>
    <property type="match status" value="1"/>
</dbReference>
<keyword evidence="8" id="KW-1185">Reference proteome</keyword>
<dbReference type="Gene3D" id="1.10.357.10">
    <property type="entry name" value="Tetracycline Repressor, domain 2"/>
    <property type="match status" value="1"/>
</dbReference>
<dbReference type="InterPro" id="IPR001647">
    <property type="entry name" value="HTH_TetR"/>
</dbReference>
<dbReference type="PANTHER" id="PTHR30055">
    <property type="entry name" value="HTH-TYPE TRANSCRIPTIONAL REGULATOR RUTR"/>
    <property type="match status" value="1"/>
</dbReference>
<dbReference type="PROSITE" id="PS50977">
    <property type="entry name" value="HTH_TETR_2"/>
    <property type="match status" value="1"/>
</dbReference>
<protein>
    <submittedName>
        <fullName evidence="7">TetR/AcrR family transcriptional regulator</fullName>
    </submittedName>
</protein>
<dbReference type="SUPFAM" id="SSF48498">
    <property type="entry name" value="Tetracyclin repressor-like, C-terminal domain"/>
    <property type="match status" value="1"/>
</dbReference>
<keyword evidence="4" id="KW-0804">Transcription</keyword>
<dbReference type="PROSITE" id="PS01081">
    <property type="entry name" value="HTH_TETR_1"/>
    <property type="match status" value="1"/>
</dbReference>
<dbReference type="InterPro" id="IPR039538">
    <property type="entry name" value="BetI_C"/>
</dbReference>
<evidence type="ECO:0000256" key="2">
    <source>
        <dbReference type="ARBA" id="ARBA00023015"/>
    </source>
</evidence>
<gene>
    <name evidence="7" type="ORF">GCM10023196_033420</name>
</gene>
<dbReference type="InterPro" id="IPR050109">
    <property type="entry name" value="HTH-type_TetR-like_transc_reg"/>
</dbReference>
<dbReference type="PANTHER" id="PTHR30055:SF226">
    <property type="entry name" value="HTH-TYPE TRANSCRIPTIONAL REGULATOR PKSA"/>
    <property type="match status" value="1"/>
</dbReference>
<accession>A0ABP8U866</accession>
<evidence type="ECO:0000313" key="7">
    <source>
        <dbReference type="EMBL" id="GAA4626197.1"/>
    </source>
</evidence>
<evidence type="ECO:0000313" key="8">
    <source>
        <dbReference type="Proteomes" id="UP001501442"/>
    </source>
</evidence>